<dbReference type="HOGENOM" id="CLU_039582_1_0_1"/>
<dbReference type="Proteomes" id="UP000001074">
    <property type="component" value="Unassembled WGS sequence"/>
</dbReference>
<evidence type="ECO:0000259" key="2">
    <source>
        <dbReference type="PROSITE" id="PS50838"/>
    </source>
</evidence>
<proteinExistence type="predicted"/>
<dbReference type="OMA" id="ADIWEMI"/>
<dbReference type="SMART" id="SM01392">
    <property type="entry name" value="MAGE_N"/>
    <property type="match status" value="1"/>
</dbReference>
<dbReference type="Pfam" id="PF12440">
    <property type="entry name" value="MAGE_N"/>
    <property type="match status" value="1"/>
</dbReference>
<evidence type="ECO:0000313" key="4">
    <source>
        <dbReference type="Proteomes" id="UP000001074"/>
    </source>
</evidence>
<dbReference type="PANTHER" id="PTHR11736:SF145">
    <property type="entry name" value="MELANOMA-ASSOCIATED ANTIGEN B16"/>
    <property type="match status" value="1"/>
</dbReference>
<organism evidence="3 4">
    <name type="scientific">Myotis lucifugus</name>
    <name type="common">Little brown bat</name>
    <dbReference type="NCBI Taxonomy" id="59463"/>
    <lineage>
        <taxon>Eukaryota</taxon>
        <taxon>Metazoa</taxon>
        <taxon>Chordata</taxon>
        <taxon>Craniata</taxon>
        <taxon>Vertebrata</taxon>
        <taxon>Euteleostomi</taxon>
        <taxon>Mammalia</taxon>
        <taxon>Eutheria</taxon>
        <taxon>Laurasiatheria</taxon>
        <taxon>Chiroptera</taxon>
        <taxon>Yangochiroptera</taxon>
        <taxon>Vespertilionidae</taxon>
        <taxon>Myotis</taxon>
    </lineage>
</organism>
<feature type="region of interest" description="Disordered" evidence="1">
    <location>
        <begin position="1"/>
        <end position="109"/>
    </location>
</feature>
<dbReference type="InterPro" id="IPR002190">
    <property type="entry name" value="MHD_dom"/>
</dbReference>
<dbReference type="STRING" id="59463.ENSMLUP00000021130"/>
<gene>
    <name evidence="3" type="primary">LOC102425575</name>
</gene>
<sequence>MAFPQKNPQSSPDQLPQTHSETQGLEVAQESKALEEASLSSHPEMPGNLKEAPDAAIPSTSQSAQSSSSSIVTTVSSSRKYGEGSSREEEGDSTLEADPDPKNVPKDAEDENVASLVNYLLFKYQIKAITTIEDMLKIISKEYEDHFIEMFQRACERLEIIFGLDVKEVDPYNHCYAIFIKLGLTYDGMQHGEVGVPKTGILILILAVIFMRGNRATEQEIWDVLSVMGLYSGKKHYIFGEPRELITKYFVEEEYLNYRKVANSDPAQFEFLWGPRAHAETTKMQVLKFLAKVHGTIPCGFPSQYEEALRDEEERTRAKPGSSSHTLDMYSNIGFSISLSSFKISK</sequence>
<dbReference type="EMBL" id="AAPE02033553">
    <property type="status" value="NOT_ANNOTATED_CDS"/>
    <property type="molecule type" value="Genomic_DNA"/>
</dbReference>
<dbReference type="AlphaFoldDB" id="G1QBP7"/>
<dbReference type="GO" id="GO:0000122">
    <property type="term" value="P:negative regulation of transcription by RNA polymerase II"/>
    <property type="evidence" value="ECO:0007669"/>
    <property type="project" value="TreeGrafter"/>
</dbReference>
<feature type="compositionally biased region" description="Acidic residues" evidence="1">
    <location>
        <begin position="89"/>
        <end position="98"/>
    </location>
</feature>
<dbReference type="PROSITE" id="PS50838">
    <property type="entry name" value="MAGE"/>
    <property type="match status" value="1"/>
</dbReference>
<dbReference type="InterPro" id="IPR041899">
    <property type="entry name" value="MAGE_WH2"/>
</dbReference>
<feature type="domain" description="MAGE" evidence="2">
    <location>
        <begin position="109"/>
        <end position="308"/>
    </location>
</feature>
<dbReference type="eggNOG" id="KOG4562">
    <property type="taxonomic scope" value="Eukaryota"/>
</dbReference>
<dbReference type="GO" id="GO:0005634">
    <property type="term" value="C:nucleus"/>
    <property type="evidence" value="ECO:0007669"/>
    <property type="project" value="TreeGrafter"/>
</dbReference>
<keyword evidence="4" id="KW-1185">Reference proteome</keyword>
<reference evidence="3" key="2">
    <citation type="submission" date="2025-08" db="UniProtKB">
        <authorList>
            <consortium name="Ensembl"/>
        </authorList>
    </citation>
    <scope>IDENTIFICATION</scope>
</reference>
<dbReference type="Gene3D" id="1.10.10.1210">
    <property type="entry name" value="MAGE homology domain, winged helix WH2 motif"/>
    <property type="match status" value="1"/>
</dbReference>
<dbReference type="SMART" id="SM01373">
    <property type="entry name" value="MAGE"/>
    <property type="match status" value="1"/>
</dbReference>
<feature type="compositionally biased region" description="Polar residues" evidence="1">
    <location>
        <begin position="1"/>
        <end position="23"/>
    </location>
</feature>
<accession>G1QBP7</accession>
<dbReference type="InParanoid" id="G1QBP7"/>
<dbReference type="FunFam" id="1.10.10.1200:FF:000007">
    <property type="entry name" value="Melanoma-associated antigen C2"/>
    <property type="match status" value="1"/>
</dbReference>
<protein>
    <submittedName>
        <fullName evidence="3">Melanoma-associated antigen B16-like</fullName>
    </submittedName>
</protein>
<name>G1QBP7_MYOLU</name>
<dbReference type="GeneTree" id="ENSGT00940000162825"/>
<dbReference type="PANTHER" id="PTHR11736">
    <property type="entry name" value="MELANOMA-ASSOCIATED ANTIGEN MAGE ANTIGEN"/>
    <property type="match status" value="1"/>
</dbReference>
<dbReference type="InterPro" id="IPR041898">
    <property type="entry name" value="MAGE_WH1"/>
</dbReference>
<dbReference type="Pfam" id="PF01454">
    <property type="entry name" value="MAGE"/>
    <property type="match status" value="1"/>
</dbReference>
<evidence type="ECO:0000256" key="1">
    <source>
        <dbReference type="SAM" id="MobiDB-lite"/>
    </source>
</evidence>
<dbReference type="FunFam" id="1.10.10.1210:FF:000001">
    <property type="entry name" value="melanoma-associated antigen D1"/>
    <property type="match status" value="1"/>
</dbReference>
<dbReference type="InterPro" id="IPR037445">
    <property type="entry name" value="MAGE"/>
</dbReference>
<evidence type="ECO:0000313" key="3">
    <source>
        <dbReference type="Ensembl" id="ENSMLUP00000021130.1"/>
    </source>
</evidence>
<reference evidence="3 4" key="1">
    <citation type="journal article" date="2011" name="Nature">
        <title>A high-resolution map of human evolutionary constraint using 29 mammals.</title>
        <authorList>
            <person name="Lindblad-Toh K."/>
            <person name="Garber M."/>
            <person name="Zuk O."/>
            <person name="Lin M.F."/>
            <person name="Parker B.J."/>
            <person name="Washietl S."/>
            <person name="Kheradpour P."/>
            <person name="Ernst J."/>
            <person name="Jordan G."/>
            <person name="Mauceli E."/>
            <person name="Ward L.D."/>
            <person name="Lowe C.B."/>
            <person name="Holloway A.K."/>
            <person name="Clamp M."/>
            <person name="Gnerre S."/>
            <person name="Alfoldi J."/>
            <person name="Beal K."/>
            <person name="Chang J."/>
            <person name="Clawson H."/>
            <person name="Cuff J."/>
            <person name="Di Palma F."/>
            <person name="Fitzgerald S."/>
            <person name="Flicek P."/>
            <person name="Guttman M."/>
            <person name="Hubisz M.J."/>
            <person name="Jaffe D.B."/>
            <person name="Jungreis I."/>
            <person name="Kent W.J."/>
            <person name="Kostka D."/>
            <person name="Lara M."/>
            <person name="Martins A.L."/>
            <person name="Massingham T."/>
            <person name="Moltke I."/>
            <person name="Raney B.J."/>
            <person name="Rasmussen M.D."/>
            <person name="Robinson J."/>
            <person name="Stark A."/>
            <person name="Vilella A.J."/>
            <person name="Wen J."/>
            <person name="Xie X."/>
            <person name="Zody M.C."/>
            <person name="Baldwin J."/>
            <person name="Bloom T."/>
            <person name="Chin C.W."/>
            <person name="Heiman D."/>
            <person name="Nicol R."/>
            <person name="Nusbaum C."/>
            <person name="Young S."/>
            <person name="Wilkinson J."/>
            <person name="Worley K.C."/>
            <person name="Kovar C.L."/>
            <person name="Muzny D.M."/>
            <person name="Gibbs R.A."/>
            <person name="Cree A."/>
            <person name="Dihn H.H."/>
            <person name="Fowler G."/>
            <person name="Jhangiani S."/>
            <person name="Joshi V."/>
            <person name="Lee S."/>
            <person name="Lewis L.R."/>
            <person name="Nazareth L.V."/>
            <person name="Okwuonu G."/>
            <person name="Santibanez J."/>
            <person name="Warren W.C."/>
            <person name="Mardis E.R."/>
            <person name="Weinstock G.M."/>
            <person name="Wilson R.K."/>
            <person name="Delehaunty K."/>
            <person name="Dooling D."/>
            <person name="Fronik C."/>
            <person name="Fulton L."/>
            <person name="Fulton B."/>
            <person name="Graves T."/>
            <person name="Minx P."/>
            <person name="Sodergren E."/>
            <person name="Birney E."/>
            <person name="Margulies E.H."/>
            <person name="Herrero J."/>
            <person name="Green E.D."/>
            <person name="Haussler D."/>
            <person name="Siepel A."/>
            <person name="Goldman N."/>
            <person name="Pollard K.S."/>
            <person name="Pedersen J.S."/>
            <person name="Lander E.S."/>
            <person name="Kellis M."/>
        </authorList>
    </citation>
    <scope>NUCLEOTIDE SEQUENCE [LARGE SCALE GENOMIC DNA]</scope>
</reference>
<dbReference type="Ensembl" id="ENSMLUT00000025190.1">
    <property type="protein sequence ID" value="ENSMLUP00000021130.1"/>
    <property type="gene ID" value="ENSMLUG00000024743.1"/>
</dbReference>
<reference evidence="3" key="3">
    <citation type="submission" date="2025-09" db="UniProtKB">
        <authorList>
            <consortium name="Ensembl"/>
        </authorList>
    </citation>
    <scope>IDENTIFICATION</scope>
</reference>
<dbReference type="InterPro" id="IPR021072">
    <property type="entry name" value="MAGE_N"/>
</dbReference>
<dbReference type="Gene3D" id="1.10.10.1200">
    <property type="entry name" value="MAGE homology domain, winged helix WH1 motif"/>
    <property type="match status" value="1"/>
</dbReference>
<feature type="compositionally biased region" description="Low complexity" evidence="1">
    <location>
        <begin position="55"/>
        <end position="79"/>
    </location>
</feature>